<evidence type="ECO:0000256" key="2">
    <source>
        <dbReference type="ARBA" id="ARBA00022737"/>
    </source>
</evidence>
<dbReference type="SUPFAM" id="SSF52540">
    <property type="entry name" value="P-loop containing nucleoside triphosphate hydrolases"/>
    <property type="match status" value="1"/>
</dbReference>
<dbReference type="GO" id="GO:0007165">
    <property type="term" value="P:signal transduction"/>
    <property type="evidence" value="ECO:0007669"/>
    <property type="project" value="InterPro"/>
</dbReference>
<dbReference type="InterPro" id="IPR002182">
    <property type="entry name" value="NB-ARC"/>
</dbReference>
<dbReference type="Pfam" id="PF01582">
    <property type="entry name" value="TIR"/>
    <property type="match status" value="1"/>
</dbReference>
<evidence type="ECO:0000256" key="3">
    <source>
        <dbReference type="ARBA" id="ARBA00022801"/>
    </source>
</evidence>
<dbReference type="Gene3D" id="3.40.50.10140">
    <property type="entry name" value="Toll/interleukin-1 receptor homology (TIR) domain"/>
    <property type="match status" value="1"/>
</dbReference>
<organism evidence="7 8">
    <name type="scientific">Raphanus sativus</name>
    <name type="common">Radish</name>
    <name type="synonym">Raphanus raphanistrum var. sativus</name>
    <dbReference type="NCBI Taxonomy" id="3726"/>
    <lineage>
        <taxon>Eukaryota</taxon>
        <taxon>Viridiplantae</taxon>
        <taxon>Streptophyta</taxon>
        <taxon>Embryophyta</taxon>
        <taxon>Tracheophyta</taxon>
        <taxon>Spermatophyta</taxon>
        <taxon>Magnoliopsida</taxon>
        <taxon>eudicotyledons</taxon>
        <taxon>Gunneridae</taxon>
        <taxon>Pentapetalae</taxon>
        <taxon>rosids</taxon>
        <taxon>malvids</taxon>
        <taxon>Brassicales</taxon>
        <taxon>Brassicaceae</taxon>
        <taxon>Brassiceae</taxon>
        <taxon>Raphanus</taxon>
    </lineage>
</organism>
<dbReference type="GO" id="GO:0043531">
    <property type="term" value="F:ADP binding"/>
    <property type="evidence" value="ECO:0007669"/>
    <property type="project" value="InterPro"/>
</dbReference>
<dbReference type="GO" id="GO:0016787">
    <property type="term" value="F:hydrolase activity"/>
    <property type="evidence" value="ECO:0007669"/>
    <property type="project" value="UniProtKB-KW"/>
</dbReference>
<keyword evidence="1" id="KW-0433">Leucine-rich repeat</keyword>
<dbReference type="Gene3D" id="3.80.10.10">
    <property type="entry name" value="Ribonuclease Inhibitor"/>
    <property type="match status" value="2"/>
</dbReference>
<keyword evidence="7" id="KW-1185">Reference proteome</keyword>
<evidence type="ECO:0000259" key="6">
    <source>
        <dbReference type="PROSITE" id="PS50104"/>
    </source>
</evidence>
<evidence type="ECO:0000256" key="4">
    <source>
        <dbReference type="ARBA" id="ARBA00022821"/>
    </source>
</evidence>
<dbReference type="PANTHER" id="PTHR11017:SF542">
    <property type="entry name" value="DISEASE RESISTANCE PROTEIN (TIR-NBS-LRR CLASS) FAMILY"/>
    <property type="match status" value="1"/>
</dbReference>
<dbReference type="KEGG" id="rsz:108853210"/>
<dbReference type="GeneID" id="108853210"/>
<dbReference type="Proteomes" id="UP000504610">
    <property type="component" value="Chromosome 4"/>
</dbReference>
<dbReference type="InterPro" id="IPR036390">
    <property type="entry name" value="WH_DNA-bd_sf"/>
</dbReference>
<dbReference type="OrthoDB" id="1084977at2759"/>
<name>A0A6J0NE80_RAPSA</name>
<dbReference type="SUPFAM" id="SSF46785">
    <property type="entry name" value="Winged helix' DNA-binding domain"/>
    <property type="match status" value="1"/>
</dbReference>
<proteinExistence type="predicted"/>
<dbReference type="InterPro" id="IPR044974">
    <property type="entry name" value="Disease_R_plants"/>
</dbReference>
<dbReference type="Gene3D" id="3.40.50.300">
    <property type="entry name" value="P-loop containing nucleotide triphosphate hydrolases"/>
    <property type="match status" value="1"/>
</dbReference>
<evidence type="ECO:0000313" key="7">
    <source>
        <dbReference type="Proteomes" id="UP000504610"/>
    </source>
</evidence>
<keyword evidence="3" id="KW-0378">Hydrolase</keyword>
<dbReference type="PANTHER" id="PTHR11017">
    <property type="entry name" value="LEUCINE-RICH REPEAT-CONTAINING PROTEIN"/>
    <property type="match status" value="1"/>
</dbReference>
<evidence type="ECO:0000256" key="1">
    <source>
        <dbReference type="ARBA" id="ARBA00022614"/>
    </source>
</evidence>
<dbReference type="InterPro" id="IPR000157">
    <property type="entry name" value="TIR_dom"/>
</dbReference>
<reference evidence="8" key="2">
    <citation type="submission" date="2025-08" db="UniProtKB">
        <authorList>
            <consortium name="RefSeq"/>
        </authorList>
    </citation>
    <scope>IDENTIFICATION</scope>
    <source>
        <tissue evidence="8">Leaf</tissue>
    </source>
</reference>
<dbReference type="SUPFAM" id="SSF52058">
    <property type="entry name" value="L domain-like"/>
    <property type="match status" value="1"/>
</dbReference>
<dbReference type="InterPro" id="IPR042197">
    <property type="entry name" value="Apaf_helical"/>
</dbReference>
<dbReference type="AlphaFoldDB" id="A0A6J0NE80"/>
<dbReference type="FunFam" id="3.40.50.10140:FF:000007">
    <property type="entry name" value="Disease resistance protein (TIR-NBS-LRR class)"/>
    <property type="match status" value="1"/>
</dbReference>
<accession>A0A6J0NE80</accession>
<dbReference type="PRINTS" id="PR00364">
    <property type="entry name" value="DISEASERSIST"/>
</dbReference>
<feature type="domain" description="TIR" evidence="6">
    <location>
        <begin position="10"/>
        <end position="173"/>
    </location>
</feature>
<keyword evidence="2" id="KW-0677">Repeat</keyword>
<evidence type="ECO:0000313" key="8">
    <source>
        <dbReference type="RefSeq" id="XP_018482158.2"/>
    </source>
</evidence>
<keyword evidence="4" id="KW-0611">Plant defense</keyword>
<dbReference type="PROSITE" id="PS50104">
    <property type="entry name" value="TIR"/>
    <property type="match status" value="1"/>
</dbReference>
<dbReference type="FunFam" id="3.40.50.300:FF:001002">
    <property type="entry name" value="Disease resistance protein (TIR-NBS-LRR class)"/>
    <property type="match status" value="1"/>
</dbReference>
<dbReference type="SMART" id="SM00255">
    <property type="entry name" value="TIR"/>
    <property type="match status" value="1"/>
</dbReference>
<dbReference type="InterPro" id="IPR011713">
    <property type="entry name" value="Leu-rich_rpt_3"/>
</dbReference>
<gene>
    <name evidence="8" type="primary">LOC108853210</name>
</gene>
<evidence type="ECO:0000256" key="5">
    <source>
        <dbReference type="ARBA" id="ARBA00023027"/>
    </source>
</evidence>
<dbReference type="GO" id="GO:0006952">
    <property type="term" value="P:defense response"/>
    <property type="evidence" value="ECO:0007669"/>
    <property type="project" value="UniProtKB-KW"/>
</dbReference>
<dbReference type="InterPro" id="IPR003593">
    <property type="entry name" value="AAA+_ATPase"/>
</dbReference>
<sequence>MAFSSSSHIRRYHVFPSFHGPDVRKGFLSHLLNLFERKGITTFKDQEIKRGYTIGPELVQAIRESRLSLVVLSKKYATSSWCLDELVEILKCKKEHGMVMPIFYEVDPSDVRKQRGEFGSAFQKTCEGKGEGEKKIWIKALADVATIAGEHSSNWEDEAKMIEKIAADVSNKLSVTPSNDFEGVVGMEAHLRKINSCLVMACDDVKMIGIQGPAGIGKTTIAKALFKQLSAAFKLKCFLGNLKGSYGSSGVQDSKFCLQSQLLSKILNQKDMSVDDLGAIKEWLQHQKVLIVLDDVDDLEQLDALAEKPSWFGRGSRIIVTTKDSKILKAHGIKNIYHVGYPSEEEAPEILCLSAFKQSYVQVGFEKVAKKVAKLCGYLPLGLCVVGSSLRGESKQEWECQLSRIESSLDRKLEDVLKVGYDKLSYKHRSLFLHIAFFFNDRAVDHVTTMLADSNLDVSMGLKILADKSLVYVSTNGWITMHCLLQRLGREIVYKQSEEPGKRQFLENANEILDVLKNNTGTGSVLGISFDTSSKMSECSISGRAFEGMRNLRFLRIYGRFFNALKISEDMKYLPSLRLLHWDSYPRKHLPLTFRPECLIELRMQFSNLEKLWGGIQPLPNLKKMNLGYSKNLKEIPNLSKAINLETLTLTYCTSLVELPSSIWNLQKLRKLRMRDCRKLRLVPIKNNLESFEEVENNSISHFKSAPRVSMNIKYLNVGNTLLEEVHPSIVQRLPYLKWLCLGGRNVKRITGVPESVKHLHLSNSDIDMIPDCVLSLPHLESLFLNKCRQLVSLQGLPPRLKYIDASNCRSLERVCFSFNHIITHFMFRNCFNLDEESRRVIIQQRGYNNVWLPAPGKEVPAEFTHKATGKSIIIPMVLDGDGTFSAYSRFKACLVLPPTNNYVLLDIHCRIKTKSGVIIKEVKWNSMDYFHYQTKHLFFCGGSLIGETHEVDVTTREIVFEFSCRDNHEITACGVRIVNEEEKSTSGGSVGCFETGGSSNYYHADGDEDYKPEAVQVSLIRNTKGGEYTCCWSWLKRLWSGEEDDEAEEDKTSIMVRR</sequence>
<dbReference type="Pfam" id="PF00931">
    <property type="entry name" value="NB-ARC"/>
    <property type="match status" value="1"/>
</dbReference>
<dbReference type="InterPro" id="IPR032675">
    <property type="entry name" value="LRR_dom_sf"/>
</dbReference>
<keyword evidence="5" id="KW-0520">NAD</keyword>
<dbReference type="Gene3D" id="1.10.8.430">
    <property type="entry name" value="Helical domain of apoptotic protease-activating factors"/>
    <property type="match status" value="1"/>
</dbReference>
<dbReference type="InterPro" id="IPR035897">
    <property type="entry name" value="Toll_tir_struct_dom_sf"/>
</dbReference>
<dbReference type="RefSeq" id="XP_018482158.2">
    <property type="nucleotide sequence ID" value="XM_018626656.2"/>
</dbReference>
<dbReference type="Pfam" id="PF23282">
    <property type="entry name" value="WHD_ROQ1"/>
    <property type="match status" value="1"/>
</dbReference>
<reference evidence="7" key="1">
    <citation type="journal article" date="2019" name="Database">
        <title>The radish genome database (RadishGD): an integrated information resource for radish genomics.</title>
        <authorList>
            <person name="Yu H.J."/>
            <person name="Baek S."/>
            <person name="Lee Y.J."/>
            <person name="Cho A."/>
            <person name="Mun J.H."/>
        </authorList>
    </citation>
    <scope>NUCLEOTIDE SEQUENCE [LARGE SCALE GENOMIC DNA]</scope>
    <source>
        <strain evidence="7">cv. WK10039</strain>
    </source>
</reference>
<dbReference type="SUPFAM" id="SSF52200">
    <property type="entry name" value="Toll/Interleukin receptor TIR domain"/>
    <property type="match status" value="1"/>
</dbReference>
<dbReference type="InterPro" id="IPR058192">
    <property type="entry name" value="WHD_ROQ1-like"/>
</dbReference>
<dbReference type="Pfam" id="PF07725">
    <property type="entry name" value="LRR_3"/>
    <property type="match status" value="1"/>
</dbReference>
<protein>
    <submittedName>
        <fullName evidence="8">Disease resistance protein RML1A-like</fullName>
    </submittedName>
</protein>
<dbReference type="SMART" id="SM00382">
    <property type="entry name" value="AAA"/>
    <property type="match status" value="1"/>
</dbReference>
<dbReference type="InterPro" id="IPR027417">
    <property type="entry name" value="P-loop_NTPase"/>
</dbReference>